<proteinExistence type="predicted"/>
<sequence length="126" mass="14018">MSIEDKIFDLNFQRKAAKVTLGVSMGITALTALNMNSRMSQLHKISGAVMLASAIWHASLYGSPYSEFLQNRKAKALALRNEDLDFITSNMTDVVNVASDENMSSDLGTTKIAPKKRHRTRRNTKN</sequence>
<gene>
    <name evidence="2" type="ORF">CAMGR0001_1114</name>
</gene>
<dbReference type="STRING" id="824.CGRAC_1016"/>
<dbReference type="RefSeq" id="WP_005871638.1">
    <property type="nucleotide sequence ID" value="NZ_ACYG01000027.1"/>
</dbReference>
<keyword evidence="3" id="KW-1185">Reference proteome</keyword>
<dbReference type="EMBL" id="ACYG01000027">
    <property type="protein sequence ID" value="EEV16820.1"/>
    <property type="molecule type" value="Genomic_DNA"/>
</dbReference>
<comment type="caution">
    <text evidence="2">The sequence shown here is derived from an EMBL/GenBank/DDBJ whole genome shotgun (WGS) entry which is preliminary data.</text>
</comment>
<feature type="compositionally biased region" description="Basic residues" evidence="1">
    <location>
        <begin position="113"/>
        <end position="126"/>
    </location>
</feature>
<dbReference type="AlphaFoldDB" id="C8PIR5"/>
<reference evidence="2 3" key="1">
    <citation type="submission" date="2009-07" db="EMBL/GenBank/DDBJ databases">
        <authorList>
            <person name="Madupu R."/>
            <person name="Sebastian Y."/>
            <person name="Durkin A.S."/>
            <person name="Torralba M."/>
            <person name="Methe B."/>
            <person name="Sutton G.G."/>
            <person name="Strausberg R.L."/>
            <person name="Nelson K.E."/>
        </authorList>
    </citation>
    <scope>NUCLEOTIDE SEQUENCE [LARGE SCALE GENOMIC DNA]</scope>
    <source>
        <strain evidence="2 3">RM3268</strain>
    </source>
</reference>
<evidence type="ECO:0000313" key="3">
    <source>
        <dbReference type="Proteomes" id="UP000005709"/>
    </source>
</evidence>
<name>C8PIR5_9BACT</name>
<accession>C8PIR5</accession>
<dbReference type="Proteomes" id="UP000005709">
    <property type="component" value="Unassembled WGS sequence"/>
</dbReference>
<protein>
    <submittedName>
        <fullName evidence="2">Uncharacterized protein</fullName>
    </submittedName>
</protein>
<feature type="region of interest" description="Disordered" evidence="1">
    <location>
        <begin position="105"/>
        <end position="126"/>
    </location>
</feature>
<evidence type="ECO:0000256" key="1">
    <source>
        <dbReference type="SAM" id="MobiDB-lite"/>
    </source>
</evidence>
<organism evidence="2 3">
    <name type="scientific">Campylobacter gracilis RM3268</name>
    <dbReference type="NCBI Taxonomy" id="553220"/>
    <lineage>
        <taxon>Bacteria</taxon>
        <taxon>Pseudomonadati</taxon>
        <taxon>Campylobacterota</taxon>
        <taxon>Epsilonproteobacteria</taxon>
        <taxon>Campylobacterales</taxon>
        <taxon>Campylobacteraceae</taxon>
        <taxon>Campylobacter</taxon>
    </lineage>
</organism>
<evidence type="ECO:0000313" key="2">
    <source>
        <dbReference type="EMBL" id="EEV16820.1"/>
    </source>
</evidence>